<dbReference type="AlphaFoldDB" id="A0A645F8C6"/>
<comment type="caution">
    <text evidence="1">The sequence shown here is derived from an EMBL/GenBank/DDBJ whole genome shotgun (WGS) entry which is preliminary data.</text>
</comment>
<accession>A0A645F8C6</accession>
<name>A0A645F8C6_9ZZZZ</name>
<proteinExistence type="predicted"/>
<organism evidence="1">
    <name type="scientific">bioreactor metagenome</name>
    <dbReference type="NCBI Taxonomy" id="1076179"/>
    <lineage>
        <taxon>unclassified sequences</taxon>
        <taxon>metagenomes</taxon>
        <taxon>ecological metagenomes</taxon>
    </lineage>
</organism>
<evidence type="ECO:0000313" key="1">
    <source>
        <dbReference type="EMBL" id="MPN08854.1"/>
    </source>
</evidence>
<protein>
    <submittedName>
        <fullName evidence="1">Uncharacterized protein</fullName>
    </submittedName>
</protein>
<reference evidence="1" key="1">
    <citation type="submission" date="2019-08" db="EMBL/GenBank/DDBJ databases">
        <authorList>
            <person name="Kucharzyk K."/>
            <person name="Murdoch R.W."/>
            <person name="Higgins S."/>
            <person name="Loffler F."/>
        </authorList>
    </citation>
    <scope>NUCLEOTIDE SEQUENCE</scope>
</reference>
<dbReference type="EMBL" id="VSSQ01054945">
    <property type="protein sequence ID" value="MPN08854.1"/>
    <property type="molecule type" value="Genomic_DNA"/>
</dbReference>
<gene>
    <name evidence="1" type="ORF">SDC9_156140</name>
</gene>
<sequence>MKSANAVDQGPKREERRINKGEIIENEQYLEESALGFISDCADPVLRRVRQKQRK</sequence>